<dbReference type="Gene3D" id="3.60.40.10">
    <property type="entry name" value="PPM-type phosphatase domain"/>
    <property type="match status" value="1"/>
</dbReference>
<feature type="transmembrane region" description="Helical" evidence="8">
    <location>
        <begin position="230"/>
        <end position="247"/>
    </location>
</feature>
<keyword evidence="4 8" id="KW-0812">Transmembrane</keyword>
<evidence type="ECO:0000256" key="3">
    <source>
        <dbReference type="ARBA" id="ARBA00022448"/>
    </source>
</evidence>
<dbReference type="PANTHER" id="PTHR11730">
    <property type="entry name" value="AMMONIUM TRANSPORTER"/>
    <property type="match status" value="1"/>
</dbReference>
<name>A0ABY6CZ79_9BACT</name>
<comment type="similarity">
    <text evidence="2 8">Belongs to the ammonia transporter channel (TC 1.A.11.2) family.</text>
</comment>
<feature type="transmembrane region" description="Helical" evidence="8">
    <location>
        <begin position="39"/>
        <end position="57"/>
    </location>
</feature>
<evidence type="ECO:0000256" key="8">
    <source>
        <dbReference type="RuleBase" id="RU362002"/>
    </source>
</evidence>
<protein>
    <recommendedName>
        <fullName evidence="8">Ammonium transporter</fullName>
    </recommendedName>
</protein>
<keyword evidence="7 8" id="KW-0924">Ammonia transport</keyword>
<evidence type="ECO:0000259" key="10">
    <source>
        <dbReference type="Pfam" id="PF07228"/>
    </source>
</evidence>
<dbReference type="InterPro" id="IPR018047">
    <property type="entry name" value="Ammonium_transpt_CS"/>
</dbReference>
<feature type="transmembrane region" description="Helical" evidence="8">
    <location>
        <begin position="188"/>
        <end position="209"/>
    </location>
</feature>
<proteinExistence type="inferred from homology"/>
<dbReference type="Proteomes" id="UP001062165">
    <property type="component" value="Chromosome"/>
</dbReference>
<feature type="transmembrane region" description="Helical" evidence="8">
    <location>
        <begin position="319"/>
        <end position="336"/>
    </location>
</feature>
<feature type="transmembrane region" description="Helical" evidence="8">
    <location>
        <begin position="348"/>
        <end position="368"/>
    </location>
</feature>
<reference evidence="11" key="1">
    <citation type="submission" date="2022-10" db="EMBL/GenBank/DDBJ databases">
        <title>Comparative genomics and taxonomic characterization of three novel marine species of genus Reichenbachiella exhibiting antioxidant and polysaccharide degradation activities.</title>
        <authorList>
            <person name="Muhammad N."/>
            <person name="Lee Y.-J."/>
            <person name="Ko J."/>
            <person name="Kim S.-G."/>
        </authorList>
    </citation>
    <scope>NUCLEOTIDE SEQUENCE</scope>
    <source>
        <strain evidence="11">Wsw4-B4</strain>
    </source>
</reference>
<feature type="domain" description="PPM-type phosphatase" evidence="10">
    <location>
        <begin position="574"/>
        <end position="768"/>
    </location>
</feature>
<dbReference type="Gene3D" id="1.10.3430.10">
    <property type="entry name" value="Ammonium transporter AmtB like domains"/>
    <property type="match status" value="1"/>
</dbReference>
<dbReference type="InterPro" id="IPR029020">
    <property type="entry name" value="Ammonium/urea_transptr"/>
</dbReference>
<accession>A0ABY6CZ79</accession>
<dbReference type="SUPFAM" id="SSF111352">
    <property type="entry name" value="Ammonium transporter"/>
    <property type="match status" value="1"/>
</dbReference>
<evidence type="ECO:0000256" key="1">
    <source>
        <dbReference type="ARBA" id="ARBA00004141"/>
    </source>
</evidence>
<organism evidence="11 12">
    <name type="scientific">Reichenbachiella carrageenanivorans</name>
    <dbReference type="NCBI Taxonomy" id="2979869"/>
    <lineage>
        <taxon>Bacteria</taxon>
        <taxon>Pseudomonadati</taxon>
        <taxon>Bacteroidota</taxon>
        <taxon>Cytophagia</taxon>
        <taxon>Cytophagales</taxon>
        <taxon>Reichenbachiellaceae</taxon>
        <taxon>Reichenbachiella</taxon>
    </lineage>
</organism>
<feature type="transmembrane region" description="Helical" evidence="8">
    <location>
        <begin position="259"/>
        <end position="282"/>
    </location>
</feature>
<dbReference type="InterPro" id="IPR036457">
    <property type="entry name" value="PPM-type-like_dom_sf"/>
</dbReference>
<comment type="subcellular location">
    <subcellularLocation>
        <location evidence="8">Cell membrane</location>
        <topology evidence="8">Multi-pass membrane protein</topology>
    </subcellularLocation>
    <subcellularLocation>
        <location evidence="1">Membrane</location>
        <topology evidence="1">Multi-pass membrane protein</topology>
    </subcellularLocation>
</comment>
<keyword evidence="3 8" id="KW-0813">Transport</keyword>
<keyword evidence="6 8" id="KW-0472">Membrane</keyword>
<evidence type="ECO:0000313" key="12">
    <source>
        <dbReference type="Proteomes" id="UP001062165"/>
    </source>
</evidence>
<feature type="transmembrane region" description="Helical" evidence="8">
    <location>
        <begin position="78"/>
        <end position="98"/>
    </location>
</feature>
<dbReference type="Pfam" id="PF00909">
    <property type="entry name" value="Ammonium_transp"/>
    <property type="match status" value="1"/>
</dbReference>
<keyword evidence="5 8" id="KW-1133">Transmembrane helix</keyword>
<dbReference type="EMBL" id="CP106735">
    <property type="protein sequence ID" value="UXX79014.1"/>
    <property type="molecule type" value="Genomic_DNA"/>
</dbReference>
<dbReference type="Pfam" id="PF07228">
    <property type="entry name" value="SpoIIE"/>
    <property type="match status" value="1"/>
</dbReference>
<dbReference type="InterPro" id="IPR001932">
    <property type="entry name" value="PPM-type_phosphatase-like_dom"/>
</dbReference>
<feature type="transmembrane region" description="Helical" evidence="8">
    <location>
        <begin position="145"/>
        <end position="168"/>
    </location>
</feature>
<feature type="domain" description="Ammonium transporter AmtB-like" evidence="9">
    <location>
        <begin position="38"/>
        <end position="428"/>
    </location>
</feature>
<evidence type="ECO:0000256" key="6">
    <source>
        <dbReference type="ARBA" id="ARBA00023136"/>
    </source>
</evidence>
<dbReference type="InterPro" id="IPR001905">
    <property type="entry name" value="Ammonium_transpt"/>
</dbReference>
<evidence type="ECO:0000313" key="11">
    <source>
        <dbReference type="EMBL" id="UXX79014.1"/>
    </source>
</evidence>
<dbReference type="NCBIfam" id="TIGR00836">
    <property type="entry name" value="amt"/>
    <property type="match status" value="1"/>
</dbReference>
<evidence type="ECO:0000256" key="5">
    <source>
        <dbReference type="ARBA" id="ARBA00022989"/>
    </source>
</evidence>
<evidence type="ECO:0000256" key="7">
    <source>
        <dbReference type="ARBA" id="ARBA00023177"/>
    </source>
</evidence>
<gene>
    <name evidence="11" type="primary">amt</name>
    <name evidence="11" type="ORF">N7E81_16795</name>
</gene>
<feature type="transmembrane region" description="Helical" evidence="8">
    <location>
        <begin position="118"/>
        <end position="138"/>
    </location>
</feature>
<evidence type="ECO:0000256" key="2">
    <source>
        <dbReference type="ARBA" id="ARBA00005887"/>
    </source>
</evidence>
<dbReference type="PROSITE" id="PS01219">
    <property type="entry name" value="AMMONIUM_TRANSP"/>
    <property type="match status" value="1"/>
</dbReference>
<sequence>MLKTYLITLILLFSLPSFGGVSLSDQVEAEVSLNINDLWVLVAAALVFFMQAGFKVLETGLVKKEHRAGIGAKNLLDWVAGSIAFFLVGYGVMFGSSESGFFGSGYLFGEGLDTGKELIFFLFQLAFAGTALTIVSGAMSGRTAVIPYFIASLMTATVIYPIFGYWAWGNLADPNNMPWLASLGFMDFAGSTVVHSTGAWIAVMGIYMVGPRIGRYDALKRIQPMKSSDYSYSILGVMILWLGWWGFNGGSTLAFNDDVVKIILNTNLAGAAACFAAFFHAYFFQKKKDVIEKIAGGSLTGLVAITACCNVVSPINSLAIGFLAGIIHNYFYVVIAEKWHLDDPVGAIAVHGFGGVFGTLSVAIFGDADLLANDRWTQLAVQSIGVLVCFTFTSSIALGMFYLIKKTIGLRVSPLQERYGSFIADMDEQEKTMTTPEMDVTQVSVRISERGYNMYSVSEYLGIPQDRRKQLIEEDKVQYMDESGNLVPPLIAVRQLGLFLETERNKVQEERDQIKSKQAGMTSEMKYASQLQTLILGDEDSFRDLFPSSFIYFKPKKNVSGDFYWFKQVAGYKIVIVSNATSSGVSGGFLSMLGLSLINEIFSVNKVYYPEKVLSLLDRKFDHSLKVKSLGNKLMDSMDVSVLIIEEVAQKIYYAGANSCLHVVSKNGTLTEYPGNSFSVGLRYLSDNPTFDRKTIDYKVGDKLYLFTNGYYDQENSQGQKITKEVLLSQLKQFNGQSFEDQKKVLKEDFTSWKKDSPQTDDVVVVGIGLR</sequence>
<feature type="transmembrane region" description="Helical" evidence="8">
    <location>
        <begin position="380"/>
        <end position="404"/>
    </location>
</feature>
<dbReference type="RefSeq" id="WP_263050757.1">
    <property type="nucleotide sequence ID" value="NZ_CP106735.1"/>
</dbReference>
<dbReference type="PANTHER" id="PTHR11730:SF89">
    <property type="entry name" value="AMMONIUM TRANSPORTER SLL0108-RELATED"/>
    <property type="match status" value="1"/>
</dbReference>
<evidence type="ECO:0000256" key="4">
    <source>
        <dbReference type="ARBA" id="ARBA00022692"/>
    </source>
</evidence>
<evidence type="ECO:0000259" key="9">
    <source>
        <dbReference type="Pfam" id="PF00909"/>
    </source>
</evidence>
<dbReference type="InterPro" id="IPR024041">
    <property type="entry name" value="NH4_transpt_AmtB-like_dom"/>
</dbReference>
<keyword evidence="12" id="KW-1185">Reference proteome</keyword>